<comment type="caution">
    <text evidence="1">The sequence shown here is derived from an EMBL/GenBank/DDBJ whole genome shotgun (WGS) entry which is preliminary data.</text>
</comment>
<dbReference type="GO" id="GO:0003676">
    <property type="term" value="F:nucleic acid binding"/>
    <property type="evidence" value="ECO:0007669"/>
    <property type="project" value="InterPro"/>
</dbReference>
<evidence type="ECO:0000313" key="2">
    <source>
        <dbReference type="Proteomes" id="UP000265520"/>
    </source>
</evidence>
<keyword evidence="2" id="KW-1185">Reference proteome</keyword>
<dbReference type="PANTHER" id="PTHR47169">
    <property type="entry name" value="OS01G0541250 PROTEIN"/>
    <property type="match status" value="1"/>
</dbReference>
<dbReference type="InterPro" id="IPR036397">
    <property type="entry name" value="RNaseH_sf"/>
</dbReference>
<dbReference type="Gene3D" id="3.30.420.10">
    <property type="entry name" value="Ribonuclease H-like superfamily/Ribonuclease H"/>
    <property type="match status" value="1"/>
</dbReference>
<dbReference type="Proteomes" id="UP000265520">
    <property type="component" value="Unassembled WGS sequence"/>
</dbReference>
<sequence>MDSLESSSIDYDPIFKGMYNTIHIDEKWFNLKVKSKKFYLLQDEEEPVRTCKSKNFIPKIMFLAAMARPRFDAQGNVLFDGKIGLFPLVTQEPARRSSVNRPAGTLEIKPIQSVNKDVIRTYLLEKILPAIKEKWPREDIGQPIFIQQDNARTHIDSNDEEFCRVASQDGFDIRLMRQPPNSPDMNVLDLGLFRSLSAQQEKENLKTIDELLPAVEKAFEEYEPTKINRIFLTLQSCMIEVMKIRGSNIYKIPHMQKEALERRDELPTQLKCDIELVQEVRRYLE</sequence>
<evidence type="ECO:0000313" key="1">
    <source>
        <dbReference type="EMBL" id="MCH87977.1"/>
    </source>
</evidence>
<accession>A0A392MKF8</accession>
<proteinExistence type="predicted"/>
<organism evidence="1 2">
    <name type="scientific">Trifolium medium</name>
    <dbReference type="NCBI Taxonomy" id="97028"/>
    <lineage>
        <taxon>Eukaryota</taxon>
        <taxon>Viridiplantae</taxon>
        <taxon>Streptophyta</taxon>
        <taxon>Embryophyta</taxon>
        <taxon>Tracheophyta</taxon>
        <taxon>Spermatophyta</taxon>
        <taxon>Magnoliopsida</taxon>
        <taxon>eudicotyledons</taxon>
        <taxon>Gunneridae</taxon>
        <taxon>Pentapetalae</taxon>
        <taxon>rosids</taxon>
        <taxon>fabids</taxon>
        <taxon>Fabales</taxon>
        <taxon>Fabaceae</taxon>
        <taxon>Papilionoideae</taxon>
        <taxon>50 kb inversion clade</taxon>
        <taxon>NPAAA clade</taxon>
        <taxon>Hologalegina</taxon>
        <taxon>IRL clade</taxon>
        <taxon>Trifolieae</taxon>
        <taxon>Trifolium</taxon>
    </lineage>
</organism>
<gene>
    <name evidence="1" type="ORF">A2U01_0008858</name>
</gene>
<name>A0A392MKF8_9FABA</name>
<protein>
    <submittedName>
        <fullName evidence="1">Transposase</fullName>
    </submittedName>
</protein>
<dbReference type="AlphaFoldDB" id="A0A392MKF8"/>
<reference evidence="1 2" key="1">
    <citation type="journal article" date="2018" name="Front. Plant Sci.">
        <title>Red Clover (Trifolium pratense) and Zigzag Clover (T. medium) - A Picture of Genomic Similarities and Differences.</title>
        <authorList>
            <person name="Dluhosova J."/>
            <person name="Istvanek J."/>
            <person name="Nedelnik J."/>
            <person name="Repkova J."/>
        </authorList>
    </citation>
    <scope>NUCLEOTIDE SEQUENCE [LARGE SCALE GENOMIC DNA]</scope>
    <source>
        <strain evidence="2">cv. 10/8</strain>
        <tissue evidence="1">Leaf</tissue>
    </source>
</reference>
<dbReference type="PANTHER" id="PTHR47169:SF2">
    <property type="entry name" value="OS01G0541250 PROTEIN"/>
    <property type="match status" value="1"/>
</dbReference>
<dbReference type="EMBL" id="LXQA010013264">
    <property type="protein sequence ID" value="MCH87977.1"/>
    <property type="molecule type" value="Genomic_DNA"/>
</dbReference>